<feature type="signal peptide" evidence="1">
    <location>
        <begin position="1"/>
        <end position="24"/>
    </location>
</feature>
<dbReference type="RefSeq" id="WP_371838729.1">
    <property type="nucleotide sequence ID" value="NZ_JBGMEK010000016.1"/>
</dbReference>
<evidence type="ECO:0000256" key="1">
    <source>
        <dbReference type="SAM" id="SignalP"/>
    </source>
</evidence>
<proteinExistence type="predicted"/>
<organism evidence="2 3">
    <name type="scientific">Microbulbifer epialgicus</name>
    <dbReference type="NCBI Taxonomy" id="393907"/>
    <lineage>
        <taxon>Bacteria</taxon>
        <taxon>Pseudomonadati</taxon>
        <taxon>Pseudomonadota</taxon>
        <taxon>Gammaproteobacteria</taxon>
        <taxon>Cellvibrionales</taxon>
        <taxon>Microbulbiferaceae</taxon>
        <taxon>Microbulbifer</taxon>
    </lineage>
</organism>
<sequence length="236" mass="26496">MKSTLKLSALTCASLLVLAQQSQAELSSTVNLTTDYTFNGVSQTQNDPALQASLDYGFDNGWYIGTWASNVDFGGEDDTNLEWDFYAGKFLQLNDKVSLDVGAAYYTYHGDSVSDEYAYPEAYAKLGYSSSLGTSEVNGWYSWDYFGQGGGHYIMMLAHTFELADGHDLRLSVDRSTSTDKDKWSWGNDDAYNHYRVEYMTSWNGFDFNIAAENTNLDWDTADERIVFSVARTFSL</sequence>
<evidence type="ECO:0000313" key="3">
    <source>
        <dbReference type="Proteomes" id="UP001569428"/>
    </source>
</evidence>
<dbReference type="InterPro" id="IPR010239">
    <property type="entry name" value="CHP02001"/>
</dbReference>
<protein>
    <submittedName>
        <fullName evidence="2">TorF family putative porin</fullName>
    </submittedName>
</protein>
<keyword evidence="3" id="KW-1185">Reference proteome</keyword>
<keyword evidence="1" id="KW-0732">Signal</keyword>
<feature type="chain" id="PRO_5046987382" evidence="1">
    <location>
        <begin position="25"/>
        <end position="236"/>
    </location>
</feature>
<dbReference type="EMBL" id="JBGMEK010000016">
    <property type="protein sequence ID" value="MFA0811160.1"/>
    <property type="molecule type" value="Genomic_DNA"/>
</dbReference>
<dbReference type="NCBIfam" id="TIGR02001">
    <property type="entry name" value="gcw_chp"/>
    <property type="match status" value="1"/>
</dbReference>
<name>A0ABV4NYL6_9GAMM</name>
<evidence type="ECO:0000313" key="2">
    <source>
        <dbReference type="EMBL" id="MFA0811160.1"/>
    </source>
</evidence>
<dbReference type="Proteomes" id="UP001569428">
    <property type="component" value="Unassembled WGS sequence"/>
</dbReference>
<dbReference type="Pfam" id="PF09694">
    <property type="entry name" value="Gcw_chp"/>
    <property type="match status" value="1"/>
</dbReference>
<reference evidence="2 3" key="1">
    <citation type="submission" date="2024-08" db="EMBL/GenBank/DDBJ databases">
        <authorList>
            <person name="Ishaq N."/>
        </authorList>
    </citation>
    <scope>NUCLEOTIDE SEQUENCE [LARGE SCALE GENOMIC DNA]</scope>
    <source>
        <strain evidence="2 3">DSM 18651</strain>
    </source>
</reference>
<comment type="caution">
    <text evidence="2">The sequence shown here is derived from an EMBL/GenBank/DDBJ whole genome shotgun (WGS) entry which is preliminary data.</text>
</comment>
<accession>A0ABV4NYL6</accession>
<gene>
    <name evidence="2" type="ORF">ACCI49_09540</name>
</gene>